<organism evidence="2 3">
    <name type="scientific">Malus baccata</name>
    <name type="common">Siberian crab apple</name>
    <name type="synonym">Pyrus baccata</name>
    <dbReference type="NCBI Taxonomy" id="106549"/>
    <lineage>
        <taxon>Eukaryota</taxon>
        <taxon>Viridiplantae</taxon>
        <taxon>Streptophyta</taxon>
        <taxon>Embryophyta</taxon>
        <taxon>Tracheophyta</taxon>
        <taxon>Spermatophyta</taxon>
        <taxon>Magnoliopsida</taxon>
        <taxon>eudicotyledons</taxon>
        <taxon>Gunneridae</taxon>
        <taxon>Pentapetalae</taxon>
        <taxon>rosids</taxon>
        <taxon>fabids</taxon>
        <taxon>Rosales</taxon>
        <taxon>Rosaceae</taxon>
        <taxon>Amygdaloideae</taxon>
        <taxon>Maleae</taxon>
        <taxon>Malus</taxon>
    </lineage>
</organism>
<name>A0A540LF11_MALBA</name>
<gene>
    <name evidence="2" type="ORF">C1H46_029592</name>
</gene>
<dbReference type="InterPro" id="IPR030662">
    <property type="entry name" value="DPH6/MJ0570"/>
</dbReference>
<dbReference type="InterPro" id="IPR002761">
    <property type="entry name" value="Diphthami_syn_dom"/>
</dbReference>
<evidence type="ECO:0000313" key="2">
    <source>
        <dbReference type="EMBL" id="TQD84872.1"/>
    </source>
</evidence>
<dbReference type="Proteomes" id="UP000315295">
    <property type="component" value="Unassembled WGS sequence"/>
</dbReference>
<comment type="caution">
    <text evidence="2">The sequence shown here is derived from an EMBL/GenBank/DDBJ whole genome shotgun (WGS) entry which is preliminary data.</text>
</comment>
<dbReference type="PANTHER" id="PTHR12196">
    <property type="entry name" value="DOMAIN OF UNKNOWN FUNCTION 71 DUF71 -CONTAINING PROTEIN"/>
    <property type="match status" value="1"/>
</dbReference>
<protein>
    <recommendedName>
        <fullName evidence="1">Diphthamide synthase domain-containing protein</fullName>
    </recommendedName>
</protein>
<dbReference type="SUPFAM" id="SSF52402">
    <property type="entry name" value="Adenine nucleotide alpha hydrolases-like"/>
    <property type="match status" value="1"/>
</dbReference>
<dbReference type="AlphaFoldDB" id="A0A540LF11"/>
<keyword evidence="3" id="KW-1185">Reference proteome</keyword>
<proteinExistence type="predicted"/>
<dbReference type="Gene3D" id="3.90.1490.10">
    <property type="entry name" value="putative n-type atp pyrophosphatase, domain 2"/>
    <property type="match status" value="1"/>
</dbReference>
<dbReference type="EMBL" id="VIEB01000617">
    <property type="protein sequence ID" value="TQD84872.1"/>
    <property type="molecule type" value="Genomic_DNA"/>
</dbReference>
<dbReference type="STRING" id="106549.A0A540LF11"/>
<dbReference type="GO" id="GO:0017178">
    <property type="term" value="F:diphthine-ammonia ligase activity"/>
    <property type="evidence" value="ECO:0007669"/>
    <property type="project" value="TreeGrafter"/>
</dbReference>
<sequence>MRRRLYGINVCGEVGEYETLTLDCPLFVNARIVLDEFQIILHSSDSIALVGVLHPFAFHLENKSESCPLGSSDHTNQNCQEKKSFLFEVQGDHPQRCDAACEADAEVENAVELADYMIAWILN</sequence>
<evidence type="ECO:0000259" key="1">
    <source>
        <dbReference type="Pfam" id="PF01902"/>
    </source>
</evidence>
<reference evidence="2 3" key="1">
    <citation type="journal article" date="2019" name="G3 (Bethesda)">
        <title>Sequencing of a Wild Apple (Malus baccata) Genome Unravels the Differences Between Cultivated and Wild Apple Species Regarding Disease Resistance and Cold Tolerance.</title>
        <authorList>
            <person name="Chen X."/>
        </authorList>
    </citation>
    <scope>NUCLEOTIDE SEQUENCE [LARGE SCALE GENOMIC DNA]</scope>
    <source>
        <strain evidence="3">cv. Shandingzi</strain>
        <tissue evidence="2">Leaves</tissue>
    </source>
</reference>
<feature type="domain" description="Diphthamide synthase" evidence="1">
    <location>
        <begin position="5"/>
        <end position="44"/>
    </location>
</feature>
<dbReference type="PANTHER" id="PTHR12196:SF2">
    <property type="entry name" value="DIPHTHINE--AMMONIA LIGASE"/>
    <property type="match status" value="1"/>
</dbReference>
<dbReference type="GO" id="GO:0017183">
    <property type="term" value="P:protein histidyl modification to diphthamide"/>
    <property type="evidence" value="ECO:0007669"/>
    <property type="project" value="TreeGrafter"/>
</dbReference>
<evidence type="ECO:0000313" key="3">
    <source>
        <dbReference type="Proteomes" id="UP000315295"/>
    </source>
</evidence>
<dbReference type="Pfam" id="PF01902">
    <property type="entry name" value="Diphthami_syn_2"/>
    <property type="match status" value="1"/>
</dbReference>
<accession>A0A540LF11</accession>